<feature type="domain" description="HTH araC/xylS-type" evidence="4">
    <location>
        <begin position="1"/>
        <end position="35"/>
    </location>
</feature>
<evidence type="ECO:0000259" key="4">
    <source>
        <dbReference type="PROSITE" id="PS01124"/>
    </source>
</evidence>
<feature type="compositionally biased region" description="Polar residues" evidence="3">
    <location>
        <begin position="157"/>
        <end position="166"/>
    </location>
</feature>
<dbReference type="InterPro" id="IPR018060">
    <property type="entry name" value="HTH_AraC"/>
</dbReference>
<evidence type="ECO:0000313" key="5">
    <source>
        <dbReference type="EMBL" id="KAF2750883.1"/>
    </source>
</evidence>
<dbReference type="InterPro" id="IPR009057">
    <property type="entry name" value="Homeodomain-like_sf"/>
</dbReference>
<evidence type="ECO:0000256" key="1">
    <source>
        <dbReference type="ARBA" id="ARBA00023015"/>
    </source>
</evidence>
<accession>A0A6A6VL64</accession>
<name>A0A6A6VL64_9PLEO</name>
<dbReference type="Gene3D" id="1.10.10.60">
    <property type="entry name" value="Homeodomain-like"/>
    <property type="match status" value="1"/>
</dbReference>
<evidence type="ECO:0000256" key="3">
    <source>
        <dbReference type="SAM" id="MobiDB-lite"/>
    </source>
</evidence>
<reference evidence="5" key="1">
    <citation type="journal article" date="2020" name="Stud. Mycol.">
        <title>101 Dothideomycetes genomes: a test case for predicting lifestyles and emergence of pathogens.</title>
        <authorList>
            <person name="Haridas S."/>
            <person name="Albert R."/>
            <person name="Binder M."/>
            <person name="Bloem J."/>
            <person name="Labutti K."/>
            <person name="Salamov A."/>
            <person name="Andreopoulos B."/>
            <person name="Baker S."/>
            <person name="Barry K."/>
            <person name="Bills G."/>
            <person name="Bluhm B."/>
            <person name="Cannon C."/>
            <person name="Castanera R."/>
            <person name="Culley D."/>
            <person name="Daum C."/>
            <person name="Ezra D."/>
            <person name="Gonzalez J."/>
            <person name="Henrissat B."/>
            <person name="Kuo A."/>
            <person name="Liang C."/>
            <person name="Lipzen A."/>
            <person name="Lutzoni F."/>
            <person name="Magnuson J."/>
            <person name="Mondo S."/>
            <person name="Nolan M."/>
            <person name="Ohm R."/>
            <person name="Pangilinan J."/>
            <person name="Park H.-J."/>
            <person name="Ramirez L."/>
            <person name="Alfaro M."/>
            <person name="Sun H."/>
            <person name="Tritt A."/>
            <person name="Yoshinaga Y."/>
            <person name="Zwiers L.-H."/>
            <person name="Turgeon B."/>
            <person name="Goodwin S."/>
            <person name="Spatafora J."/>
            <person name="Crous P."/>
            <person name="Grigoriev I."/>
        </authorList>
    </citation>
    <scope>NUCLEOTIDE SEQUENCE</scope>
    <source>
        <strain evidence="5">CBS 119925</strain>
    </source>
</reference>
<dbReference type="EMBL" id="MU006563">
    <property type="protein sequence ID" value="KAF2750883.1"/>
    <property type="molecule type" value="Genomic_DNA"/>
</dbReference>
<feature type="region of interest" description="Disordered" evidence="3">
    <location>
        <begin position="148"/>
        <end position="183"/>
    </location>
</feature>
<dbReference type="AlphaFoldDB" id="A0A6A6VL64"/>
<gene>
    <name evidence="5" type="ORF">M011DRAFT_464691</name>
</gene>
<protein>
    <recommendedName>
        <fullName evidence="4">HTH araC/xylS-type domain-containing protein</fullName>
    </recommendedName>
</protein>
<dbReference type="OrthoDB" id="2447880at2759"/>
<keyword evidence="1" id="KW-0805">Transcription regulation</keyword>
<sequence length="183" mass="20100">MRLQDIAQGVGLTPRYFHKIFKDKMGTTPKEWLEIEATKERTNQDVHSSTDFDSTTHADLDFSQFLDFDQEPTEYSPCLATPSTLDIATPDYNLQCHASERPADGNGAFDSESIAGPATVGMDMDSAETEPGASRVHGALYSRFVAPTEGMGDEARSSMSKTPTAETSEDYWDGWGPTVQNFA</sequence>
<organism evidence="5 6">
    <name type="scientific">Sporormia fimetaria CBS 119925</name>
    <dbReference type="NCBI Taxonomy" id="1340428"/>
    <lineage>
        <taxon>Eukaryota</taxon>
        <taxon>Fungi</taxon>
        <taxon>Dikarya</taxon>
        <taxon>Ascomycota</taxon>
        <taxon>Pezizomycotina</taxon>
        <taxon>Dothideomycetes</taxon>
        <taxon>Pleosporomycetidae</taxon>
        <taxon>Pleosporales</taxon>
        <taxon>Sporormiaceae</taxon>
        <taxon>Sporormia</taxon>
    </lineage>
</organism>
<evidence type="ECO:0000313" key="6">
    <source>
        <dbReference type="Proteomes" id="UP000799440"/>
    </source>
</evidence>
<dbReference type="Proteomes" id="UP000799440">
    <property type="component" value="Unassembled WGS sequence"/>
</dbReference>
<keyword evidence="2" id="KW-0804">Transcription</keyword>
<dbReference type="SUPFAM" id="SSF46689">
    <property type="entry name" value="Homeodomain-like"/>
    <property type="match status" value="1"/>
</dbReference>
<dbReference type="PROSITE" id="PS01124">
    <property type="entry name" value="HTH_ARAC_FAMILY_2"/>
    <property type="match status" value="1"/>
</dbReference>
<evidence type="ECO:0000256" key="2">
    <source>
        <dbReference type="ARBA" id="ARBA00023163"/>
    </source>
</evidence>
<keyword evidence="6" id="KW-1185">Reference proteome</keyword>
<dbReference type="GO" id="GO:0003700">
    <property type="term" value="F:DNA-binding transcription factor activity"/>
    <property type="evidence" value="ECO:0007669"/>
    <property type="project" value="InterPro"/>
</dbReference>
<proteinExistence type="predicted"/>
<dbReference type="GO" id="GO:0043565">
    <property type="term" value="F:sequence-specific DNA binding"/>
    <property type="evidence" value="ECO:0007669"/>
    <property type="project" value="InterPro"/>
</dbReference>